<dbReference type="OrthoDB" id="9803036at2"/>
<dbReference type="InterPro" id="IPR001451">
    <property type="entry name" value="Hexapep"/>
</dbReference>
<dbReference type="KEGG" id="fop:FNB79_02670"/>
<gene>
    <name evidence="1" type="ORF">FNB79_02670</name>
</gene>
<keyword evidence="2" id="KW-1185">Reference proteome</keyword>
<dbReference type="SUPFAM" id="SSF51161">
    <property type="entry name" value="Trimeric LpxA-like enzymes"/>
    <property type="match status" value="1"/>
</dbReference>
<proteinExistence type="predicted"/>
<dbReference type="AlphaFoldDB" id="A0A516GN20"/>
<dbReference type="EMBL" id="CP041637">
    <property type="protein sequence ID" value="QDO92922.1"/>
    <property type="molecule type" value="Genomic_DNA"/>
</dbReference>
<evidence type="ECO:0000313" key="2">
    <source>
        <dbReference type="Proteomes" id="UP000319209"/>
    </source>
</evidence>
<dbReference type="Gene3D" id="2.160.10.10">
    <property type="entry name" value="Hexapeptide repeat proteins"/>
    <property type="match status" value="1"/>
</dbReference>
<sequence length="175" mass="18672">MMIIKAVNGHAPQIPDDCFIAENATIVGQVSMGKECSIWFNAVLRGDVHFIKMGNKVNVQDGAVIHATYLKSPTTIGNNVSIGHNALVHGCTIHDNVLIGMGSIVMDDCIIESNSIIAAGAVLTKNTIVESGSIYAGVPAKKVKDISEALISGEINRIADNYVKYSGWFKAEDQS</sequence>
<organism evidence="1 2">
    <name type="scientific">Formosa sediminum</name>
    <dbReference type="NCBI Taxonomy" id="2594004"/>
    <lineage>
        <taxon>Bacteria</taxon>
        <taxon>Pseudomonadati</taxon>
        <taxon>Bacteroidota</taxon>
        <taxon>Flavobacteriia</taxon>
        <taxon>Flavobacteriales</taxon>
        <taxon>Flavobacteriaceae</taxon>
        <taxon>Formosa</taxon>
    </lineage>
</organism>
<dbReference type="InterPro" id="IPR011004">
    <property type="entry name" value="Trimer_LpxA-like_sf"/>
</dbReference>
<dbReference type="PANTHER" id="PTHR13061:SF29">
    <property type="entry name" value="GAMMA CARBONIC ANHYDRASE-LIKE 1, MITOCHONDRIAL-RELATED"/>
    <property type="match status" value="1"/>
</dbReference>
<name>A0A516GN20_9FLAO</name>
<reference evidence="1 2" key="1">
    <citation type="submission" date="2019-07" db="EMBL/GenBank/DDBJ databases">
        <title>Genome sequencing for Formosa sp. PS13.</title>
        <authorList>
            <person name="Park S.-J."/>
        </authorList>
    </citation>
    <scope>NUCLEOTIDE SEQUENCE [LARGE SCALE GENOMIC DNA]</scope>
    <source>
        <strain evidence="1 2">PS13</strain>
    </source>
</reference>
<dbReference type="Pfam" id="PF00132">
    <property type="entry name" value="Hexapep"/>
    <property type="match status" value="1"/>
</dbReference>
<dbReference type="InterPro" id="IPR047324">
    <property type="entry name" value="LbH_gamma_CA-like"/>
</dbReference>
<protein>
    <submittedName>
        <fullName evidence="1">Gamma carbonic anhydrase family protein</fullName>
    </submittedName>
</protein>
<dbReference type="PANTHER" id="PTHR13061">
    <property type="entry name" value="DYNACTIN SUBUNIT P25"/>
    <property type="match status" value="1"/>
</dbReference>
<dbReference type="CDD" id="cd04645">
    <property type="entry name" value="LbH_gamma_CA_like"/>
    <property type="match status" value="1"/>
</dbReference>
<evidence type="ECO:0000313" key="1">
    <source>
        <dbReference type="EMBL" id="QDO92922.1"/>
    </source>
</evidence>
<dbReference type="Proteomes" id="UP000319209">
    <property type="component" value="Chromosome"/>
</dbReference>
<dbReference type="InterPro" id="IPR050484">
    <property type="entry name" value="Transf_Hexapept/Carb_Anhydrase"/>
</dbReference>
<accession>A0A516GN20</accession>
<dbReference type="RefSeq" id="WP_143379829.1">
    <property type="nucleotide sequence ID" value="NZ_CP041637.1"/>
</dbReference>